<keyword evidence="3" id="KW-0804">Transcription</keyword>
<evidence type="ECO:0000256" key="5">
    <source>
        <dbReference type="SAM" id="Coils"/>
    </source>
</evidence>
<dbReference type="Proteomes" id="UP000726737">
    <property type="component" value="Unassembled WGS sequence"/>
</dbReference>
<keyword evidence="4" id="KW-0539">Nucleus</keyword>
<evidence type="ECO:0000259" key="7">
    <source>
        <dbReference type="PROSITE" id="PS50090"/>
    </source>
</evidence>
<feature type="compositionally biased region" description="Acidic residues" evidence="6">
    <location>
        <begin position="42"/>
        <end position="55"/>
    </location>
</feature>
<feature type="compositionally biased region" description="Low complexity" evidence="6">
    <location>
        <begin position="150"/>
        <end position="160"/>
    </location>
</feature>
<dbReference type="CDD" id="cd00167">
    <property type="entry name" value="SANT"/>
    <property type="match status" value="4"/>
</dbReference>
<gene>
    <name evidence="9" type="primary">MYB4R1_1</name>
    <name evidence="9" type="ORF">BG011_007452</name>
</gene>
<dbReference type="InterPro" id="IPR051575">
    <property type="entry name" value="Myb-like_DNA-bd"/>
</dbReference>
<dbReference type="GO" id="GO:0042796">
    <property type="term" value="P:snRNA transcription by RNA polymerase III"/>
    <property type="evidence" value="ECO:0007669"/>
    <property type="project" value="TreeGrafter"/>
</dbReference>
<feature type="domain" description="Myb-like" evidence="7">
    <location>
        <begin position="538"/>
        <end position="589"/>
    </location>
</feature>
<dbReference type="InterPro" id="IPR009057">
    <property type="entry name" value="Homeodomain-like_sf"/>
</dbReference>
<feature type="compositionally biased region" description="Basic and acidic residues" evidence="6">
    <location>
        <begin position="67"/>
        <end position="87"/>
    </location>
</feature>
<feature type="region of interest" description="Disordered" evidence="6">
    <location>
        <begin position="830"/>
        <end position="878"/>
    </location>
</feature>
<evidence type="ECO:0000256" key="4">
    <source>
        <dbReference type="ARBA" id="ARBA00023242"/>
    </source>
</evidence>
<sequence length="878" mass="100138">MSSPLGHSPDRDAAEDTLHMSEADPAEDEQYGNSRLEVMDLLTDESDNDEVDNEADLASLLRAHNVSIDKPHPLSDNTHESSDDYTKGKIVPSMAAPTPIDVQESETPDTTTSTPSESYTAPSVSSKDNTKEPPAATPGAVSNNVLTEPSSSSSSSRSSSWEPLRPREAQAQESSPTVGTSMVPEQNLTPFVLSDEERIRLTRDIRTRTSTALGINRECQEALRRHLLEVEKAYNRNKEMRDQLRELIEEQERVRRAPVLLPATKARIGPPYFVDQDSETPPDNQDTVKRKKTSNIIGKSRRWTEQERDSLKHGVISENKRILFDFFSRTGDVAGIAYLDRAPEIQMMLNTKQLNWTRISQRFVDTRTPTECLIQWTGHDHPGINKKEWTKVEVSKLEELAKKHQERNWIQIALDLDTNRTGAQCFRKYQSKPSRTGPRDIWTEEEDNILTEAVRRLGERNWQQISYYLEGRTPGQCMSHWTKSLDPRIRRGRWLEEEDGAIRAAVKVYGEGRWTRIQEHVLGRTDIQCRERYVNILAPTLKSGVWTKEELDKLEALINEHGERKWAFVATFMDGRTDSQCARRWKMLCQERERIAQGKVAAAYLSTNRRKNGRTTLAQLPDPQVHKLAIRKAATKIRHEQKRLENKKKKTEDAREVVINEQERELRKDYDTFTERQRYIYDVWDQRWGKYVDPVEKVFNLGIPPNLLYGADDDSDEDAPSVVNQAVPDPLAATWPGKVRPVPPCFATMDAFSKLLLEGQHDEGRFKLKGSQDSGIVGANTLKTEVLSLEEQRQTEYVELAERFESVFMWPMMMGMLNMETARDLVKVPEPVSIPQTGSAATTNGRKRRRTIQPTSSTSSRSRRRRTSTAAAADGSET</sequence>
<feature type="domain" description="HTH myb-type" evidence="8">
    <location>
        <begin position="381"/>
        <end position="437"/>
    </location>
</feature>
<dbReference type="Pfam" id="PF13921">
    <property type="entry name" value="Myb_DNA-bind_6"/>
    <property type="match status" value="1"/>
</dbReference>
<feature type="domain" description="HTH myb-type" evidence="8">
    <location>
        <begin position="486"/>
        <end position="541"/>
    </location>
</feature>
<feature type="compositionally biased region" description="Low complexity" evidence="6">
    <location>
        <begin position="108"/>
        <end position="123"/>
    </location>
</feature>
<keyword evidence="5" id="KW-0175">Coiled coil</keyword>
<feature type="compositionally biased region" description="Low complexity" evidence="6">
    <location>
        <begin position="868"/>
        <end position="878"/>
    </location>
</feature>
<feature type="domain" description="HTH myb-type" evidence="8">
    <location>
        <begin position="442"/>
        <end position="485"/>
    </location>
</feature>
<dbReference type="GO" id="GO:0042795">
    <property type="term" value="P:snRNA transcription by RNA polymerase II"/>
    <property type="evidence" value="ECO:0007669"/>
    <property type="project" value="TreeGrafter"/>
</dbReference>
<feature type="compositionally biased region" description="Polar residues" evidence="6">
    <location>
        <begin position="140"/>
        <end position="149"/>
    </location>
</feature>
<dbReference type="InterPro" id="IPR001005">
    <property type="entry name" value="SANT/Myb"/>
</dbReference>
<evidence type="ECO:0000259" key="8">
    <source>
        <dbReference type="PROSITE" id="PS51294"/>
    </source>
</evidence>
<dbReference type="SMART" id="SM00717">
    <property type="entry name" value="SANT"/>
    <property type="match status" value="5"/>
</dbReference>
<dbReference type="GO" id="GO:0000978">
    <property type="term" value="F:RNA polymerase II cis-regulatory region sequence-specific DNA binding"/>
    <property type="evidence" value="ECO:0007669"/>
    <property type="project" value="TreeGrafter"/>
</dbReference>
<feature type="coiled-coil region" evidence="5">
    <location>
        <begin position="630"/>
        <end position="664"/>
    </location>
</feature>
<name>A0A9P6TYL6_9FUNG</name>
<dbReference type="OrthoDB" id="2143914at2759"/>
<organism evidence="9 10">
    <name type="scientific">Mortierella polycephala</name>
    <dbReference type="NCBI Taxonomy" id="41804"/>
    <lineage>
        <taxon>Eukaryota</taxon>
        <taxon>Fungi</taxon>
        <taxon>Fungi incertae sedis</taxon>
        <taxon>Mucoromycota</taxon>
        <taxon>Mortierellomycotina</taxon>
        <taxon>Mortierellomycetes</taxon>
        <taxon>Mortierellales</taxon>
        <taxon>Mortierellaceae</taxon>
        <taxon>Mortierella</taxon>
    </lineage>
</organism>
<evidence type="ECO:0000313" key="9">
    <source>
        <dbReference type="EMBL" id="KAG0251683.1"/>
    </source>
</evidence>
<feature type="region of interest" description="Disordered" evidence="6">
    <location>
        <begin position="270"/>
        <end position="293"/>
    </location>
</feature>
<dbReference type="PANTHER" id="PTHR46621">
    <property type="entry name" value="SNRNA-ACTIVATING PROTEIN COMPLEX SUBUNIT 4"/>
    <property type="match status" value="1"/>
</dbReference>
<reference evidence="9" key="1">
    <citation type="journal article" date="2020" name="Fungal Divers.">
        <title>Resolving the Mortierellaceae phylogeny through synthesis of multi-gene phylogenetics and phylogenomics.</title>
        <authorList>
            <person name="Vandepol N."/>
            <person name="Liber J."/>
            <person name="Desiro A."/>
            <person name="Na H."/>
            <person name="Kennedy M."/>
            <person name="Barry K."/>
            <person name="Grigoriev I.V."/>
            <person name="Miller A.N."/>
            <person name="O'Donnell K."/>
            <person name="Stajich J.E."/>
            <person name="Bonito G."/>
        </authorList>
    </citation>
    <scope>NUCLEOTIDE SEQUENCE</scope>
    <source>
        <strain evidence="9">KOD948</strain>
    </source>
</reference>
<feature type="compositionally biased region" description="Polar residues" evidence="6">
    <location>
        <begin position="171"/>
        <end position="189"/>
    </location>
</feature>
<feature type="domain" description="Myb-like" evidence="7">
    <location>
        <begin position="381"/>
        <end position="433"/>
    </location>
</feature>
<feature type="domain" description="Myb-like" evidence="7">
    <location>
        <begin position="439"/>
        <end position="485"/>
    </location>
</feature>
<evidence type="ECO:0000256" key="2">
    <source>
        <dbReference type="ARBA" id="ARBA00023125"/>
    </source>
</evidence>
<dbReference type="Pfam" id="PF00249">
    <property type="entry name" value="Myb_DNA-binding"/>
    <property type="match status" value="2"/>
</dbReference>
<accession>A0A9P6TYL6</accession>
<keyword evidence="10" id="KW-1185">Reference proteome</keyword>
<dbReference type="PANTHER" id="PTHR46621:SF1">
    <property type="entry name" value="SNRNA-ACTIVATING PROTEIN COMPLEX SUBUNIT 4"/>
    <property type="match status" value="1"/>
</dbReference>
<evidence type="ECO:0000256" key="3">
    <source>
        <dbReference type="ARBA" id="ARBA00023163"/>
    </source>
</evidence>
<dbReference type="InterPro" id="IPR017930">
    <property type="entry name" value="Myb_dom"/>
</dbReference>
<feature type="compositionally biased region" description="Polar residues" evidence="6">
    <location>
        <begin position="834"/>
        <end position="844"/>
    </location>
</feature>
<dbReference type="EMBL" id="JAAAJA010000576">
    <property type="protein sequence ID" value="KAG0251683.1"/>
    <property type="molecule type" value="Genomic_DNA"/>
</dbReference>
<feature type="compositionally biased region" description="Basic and acidic residues" evidence="6">
    <location>
        <begin position="8"/>
        <end position="22"/>
    </location>
</feature>
<dbReference type="SUPFAM" id="SSF46689">
    <property type="entry name" value="Homeodomain-like"/>
    <property type="match status" value="4"/>
</dbReference>
<dbReference type="GO" id="GO:0001006">
    <property type="term" value="F:RNA polymerase III type 3 promoter sequence-specific DNA binding"/>
    <property type="evidence" value="ECO:0007669"/>
    <property type="project" value="TreeGrafter"/>
</dbReference>
<dbReference type="Gene3D" id="1.10.10.60">
    <property type="entry name" value="Homeodomain-like"/>
    <property type="match status" value="5"/>
</dbReference>
<keyword evidence="1" id="KW-0805">Transcription regulation</keyword>
<feature type="domain" description="HTH myb-type" evidence="8">
    <location>
        <begin position="542"/>
        <end position="593"/>
    </location>
</feature>
<dbReference type="PROSITE" id="PS51294">
    <property type="entry name" value="HTH_MYB"/>
    <property type="match status" value="4"/>
</dbReference>
<proteinExistence type="predicted"/>
<feature type="region of interest" description="Disordered" evidence="6">
    <location>
        <begin position="1"/>
        <end position="189"/>
    </location>
</feature>
<protein>
    <submittedName>
        <fullName evidence="9">Myb-like DNA-binding domain protein</fullName>
    </submittedName>
</protein>
<evidence type="ECO:0000256" key="1">
    <source>
        <dbReference type="ARBA" id="ARBA00023015"/>
    </source>
</evidence>
<comment type="caution">
    <text evidence="9">The sequence shown here is derived from an EMBL/GenBank/DDBJ whole genome shotgun (WGS) entry which is preliminary data.</text>
</comment>
<feature type="coiled-coil region" evidence="5">
    <location>
        <begin position="223"/>
        <end position="257"/>
    </location>
</feature>
<feature type="domain" description="Myb-like" evidence="7">
    <location>
        <begin position="486"/>
        <end position="537"/>
    </location>
</feature>
<evidence type="ECO:0000256" key="6">
    <source>
        <dbReference type="SAM" id="MobiDB-lite"/>
    </source>
</evidence>
<dbReference type="GO" id="GO:0019185">
    <property type="term" value="C:snRNA-activating protein complex"/>
    <property type="evidence" value="ECO:0007669"/>
    <property type="project" value="TreeGrafter"/>
</dbReference>
<dbReference type="AlphaFoldDB" id="A0A9P6TYL6"/>
<evidence type="ECO:0000313" key="10">
    <source>
        <dbReference type="Proteomes" id="UP000726737"/>
    </source>
</evidence>
<keyword evidence="2 9" id="KW-0238">DNA-binding</keyword>
<dbReference type="PROSITE" id="PS50090">
    <property type="entry name" value="MYB_LIKE"/>
    <property type="match status" value="4"/>
</dbReference>